<dbReference type="EMBL" id="JARAOO010000003">
    <property type="protein sequence ID" value="KAJ7977186.1"/>
    <property type="molecule type" value="Genomic_DNA"/>
</dbReference>
<dbReference type="Pfam" id="PF11107">
    <property type="entry name" value="FANCF"/>
    <property type="match status" value="1"/>
</dbReference>
<reference evidence="1" key="1">
    <citation type="journal article" date="2023" name="Science">
        <title>Elucidation of the pathway for biosynthesis of saponin adjuvants from the soapbark tree.</title>
        <authorList>
            <person name="Reed J."/>
            <person name="Orme A."/>
            <person name="El-Demerdash A."/>
            <person name="Owen C."/>
            <person name="Martin L.B.B."/>
            <person name="Misra R.C."/>
            <person name="Kikuchi S."/>
            <person name="Rejzek M."/>
            <person name="Martin A.C."/>
            <person name="Harkess A."/>
            <person name="Leebens-Mack J."/>
            <person name="Louveau T."/>
            <person name="Stephenson M.J."/>
            <person name="Osbourn A."/>
        </authorList>
    </citation>
    <scope>NUCLEOTIDE SEQUENCE</scope>
    <source>
        <strain evidence="1">S10</strain>
    </source>
</reference>
<protein>
    <submittedName>
        <fullName evidence="1">Fanconi anemia group F protein (FANCF)</fullName>
    </submittedName>
</protein>
<gene>
    <name evidence="1" type="ORF">O6P43_006852</name>
</gene>
<dbReference type="InterPro" id="IPR035428">
    <property type="entry name" value="FANCF"/>
</dbReference>
<proteinExistence type="predicted"/>
<dbReference type="PANTHER" id="PTHR14449">
    <property type="entry name" value="FANCONI ANEMIA GROUP F PROTEIN FANCF"/>
    <property type="match status" value="1"/>
</dbReference>
<accession>A0AAD7Q946</accession>
<evidence type="ECO:0000313" key="1">
    <source>
        <dbReference type="EMBL" id="KAJ7977186.1"/>
    </source>
</evidence>
<dbReference type="PANTHER" id="PTHR14449:SF2">
    <property type="entry name" value="FANCONI ANEMIA GROUP F PROTEIN"/>
    <property type="match status" value="1"/>
</dbReference>
<organism evidence="1 2">
    <name type="scientific">Quillaja saponaria</name>
    <name type="common">Soap bark tree</name>
    <dbReference type="NCBI Taxonomy" id="32244"/>
    <lineage>
        <taxon>Eukaryota</taxon>
        <taxon>Viridiplantae</taxon>
        <taxon>Streptophyta</taxon>
        <taxon>Embryophyta</taxon>
        <taxon>Tracheophyta</taxon>
        <taxon>Spermatophyta</taxon>
        <taxon>Magnoliopsida</taxon>
        <taxon>eudicotyledons</taxon>
        <taxon>Gunneridae</taxon>
        <taxon>Pentapetalae</taxon>
        <taxon>rosids</taxon>
        <taxon>fabids</taxon>
        <taxon>Fabales</taxon>
        <taxon>Quillajaceae</taxon>
        <taxon>Quillaja</taxon>
    </lineage>
</organism>
<comment type="caution">
    <text evidence="1">The sequence shown here is derived from an EMBL/GenBank/DDBJ whole genome shotgun (WGS) entry which is preliminary data.</text>
</comment>
<sequence length="468" mass="53101">MGWNYPDVSLEDLMRLIKGFMDILILTSGYQSSGRIAYWDVQNIKRAFQWGFFFEKVFRYLGSSDVYEDSIRELDTALSEMKSNASFPQGLAHISSVTLANAQDFVSEHLINTLPLKVEHLRAFLTTVVEMDLDELSQAEDDCLTAYLNKLGLQDASHPLVPKKMGSSKDLDMLCPDIALNKVVKKSTGDYFTKYTVKTLLKRWSAMSCLSTVETGLHILFNCVKCMNWSESDITSLEGLQENDKAQRSAEQLVDFITWNQWKSNHLLYFLDRRTVRLVSGASMIFSAPKIQWVNVIEGLNVREESSDADISETIELLLLGSVAHRWNRLLEHLMSVSYYSLPISEQYHQVLNVLSGSCQSFHSKTEVMSSEENNILEYLTQLLGGQLDRLWKLSPALAAAAIPSWSALFRLYLSKLQTLMNTELSVRCCNCSQEGKEHSDCVIAERIWCFYIFHVWGSHLNPGASSA</sequence>
<dbReference type="AlphaFoldDB" id="A0AAD7Q946"/>
<name>A0AAD7Q946_QUISA</name>
<keyword evidence="2" id="KW-1185">Reference proteome</keyword>
<evidence type="ECO:0000313" key="2">
    <source>
        <dbReference type="Proteomes" id="UP001163823"/>
    </source>
</evidence>
<dbReference type="GO" id="GO:0043240">
    <property type="term" value="C:Fanconi anaemia nuclear complex"/>
    <property type="evidence" value="ECO:0007669"/>
    <property type="project" value="InterPro"/>
</dbReference>
<dbReference type="Proteomes" id="UP001163823">
    <property type="component" value="Chromosome 3"/>
</dbReference>
<dbReference type="GO" id="GO:0036297">
    <property type="term" value="P:interstrand cross-link repair"/>
    <property type="evidence" value="ECO:0007669"/>
    <property type="project" value="InterPro"/>
</dbReference>